<keyword evidence="2" id="KW-1185">Reference proteome</keyword>
<comment type="caution">
    <text evidence="1">The sequence shown here is derived from an EMBL/GenBank/DDBJ whole genome shotgun (WGS) entry which is preliminary data.</text>
</comment>
<dbReference type="InterPro" id="IPR021861">
    <property type="entry name" value="THO_THOC1"/>
</dbReference>
<dbReference type="Proteomes" id="UP001212841">
    <property type="component" value="Unassembled WGS sequence"/>
</dbReference>
<dbReference type="GO" id="GO:0000445">
    <property type="term" value="C:THO complex part of transcription export complex"/>
    <property type="evidence" value="ECO:0007669"/>
    <property type="project" value="TreeGrafter"/>
</dbReference>
<accession>A0AAD5S0G0</accession>
<proteinExistence type="predicted"/>
<dbReference type="EMBL" id="JADGJD010002471">
    <property type="protein sequence ID" value="KAJ3032398.1"/>
    <property type="molecule type" value="Genomic_DNA"/>
</dbReference>
<dbReference type="GO" id="GO:0006406">
    <property type="term" value="P:mRNA export from nucleus"/>
    <property type="evidence" value="ECO:0007669"/>
    <property type="project" value="TreeGrafter"/>
</dbReference>
<dbReference type="PANTHER" id="PTHR13265">
    <property type="entry name" value="THO COMPLEX SUBUNIT 1"/>
    <property type="match status" value="1"/>
</dbReference>
<name>A0AAD5S0G0_9FUNG</name>
<reference evidence="1" key="1">
    <citation type="submission" date="2020-05" db="EMBL/GenBank/DDBJ databases">
        <title>Phylogenomic resolution of chytrid fungi.</title>
        <authorList>
            <person name="Stajich J.E."/>
            <person name="Amses K."/>
            <person name="Simmons R."/>
            <person name="Seto K."/>
            <person name="Myers J."/>
            <person name="Bonds A."/>
            <person name="Quandt C.A."/>
            <person name="Barry K."/>
            <person name="Liu P."/>
            <person name="Grigoriev I."/>
            <person name="Longcore J.E."/>
            <person name="James T.Y."/>
        </authorList>
    </citation>
    <scope>NUCLEOTIDE SEQUENCE</scope>
    <source>
        <strain evidence="1">JEL0318</strain>
    </source>
</reference>
<dbReference type="PANTHER" id="PTHR13265:SF0">
    <property type="entry name" value="HPR1"/>
    <property type="match status" value="1"/>
</dbReference>
<gene>
    <name evidence="1" type="ORF">HK097_005267</name>
</gene>
<dbReference type="AlphaFoldDB" id="A0AAD5S0G0"/>
<dbReference type="Pfam" id="PF11957">
    <property type="entry name" value="efThoc1"/>
    <property type="match status" value="1"/>
</dbReference>
<evidence type="ECO:0000313" key="1">
    <source>
        <dbReference type="EMBL" id="KAJ3032398.1"/>
    </source>
</evidence>
<protein>
    <submittedName>
        <fullName evidence="1">Uncharacterized protein</fullName>
    </submittedName>
</protein>
<evidence type="ECO:0000313" key="2">
    <source>
        <dbReference type="Proteomes" id="UP001212841"/>
    </source>
</evidence>
<sequence>MTTAQTPSTTPPPPHFRATLEAELSHTLNNLLQTLQSFRSSPPAVSLSSSSSSPTIVPSDSIPERTEAIKTAVQSTFQAHYEPQVKTTYYDLVTIVFKRWMFEFVSHQNQAGTDSTEQLLPQLFDLLDVAIACTEAGCGDDSLPLTLVEDLVDILTIDGIEALFEYLDKRRERLIAGLVPQKGKGLVLLRFCTEILRRLSKSKNLMTCGNVLLWMAHVYPLSERSGVNLRGEFNVDNVTHYEFEDEDHNNAMEVDLEDPAAQQEYESKKFYKTFWNLQNFFRNPPSLHRMENFNIWRE</sequence>
<feature type="non-terminal residue" evidence="1">
    <location>
        <position position="298"/>
    </location>
</feature>
<organism evidence="1 2">
    <name type="scientific">Rhizophlyctis rosea</name>
    <dbReference type="NCBI Taxonomy" id="64517"/>
    <lineage>
        <taxon>Eukaryota</taxon>
        <taxon>Fungi</taxon>
        <taxon>Fungi incertae sedis</taxon>
        <taxon>Chytridiomycota</taxon>
        <taxon>Chytridiomycota incertae sedis</taxon>
        <taxon>Chytridiomycetes</taxon>
        <taxon>Rhizophlyctidales</taxon>
        <taxon>Rhizophlyctidaceae</taxon>
        <taxon>Rhizophlyctis</taxon>
    </lineage>
</organism>